<gene>
    <name evidence="2" type="ORF">J437_LFUL000503</name>
</gene>
<keyword evidence="1" id="KW-0472">Membrane</keyword>
<protein>
    <submittedName>
        <fullName evidence="2">Uncharacterized protein</fullName>
    </submittedName>
</protein>
<proteinExistence type="predicted"/>
<name>A0A8K0JTP6_LADFU</name>
<keyword evidence="1" id="KW-0812">Transmembrane</keyword>
<sequence length="253" mass="28665">MEKQRTYVLVLYPRLSLAPEELFVENEAFNEDLTVLPAMEYGSTVEKKLRKWNVVFACLSYLGVSYVLTGQLLETSLVIPFLTFNIIASLAAQSPGYLIGGTLQIKLFLVVSVRVFAVVSDLVRWKDNKCVAVATNFDTLEPTVQVMRWCKEKSAKAYVPTLINNYNKYMGGVDMHEWLLEKHVIAIKEVDRSEVKSKITFRADGIIKVWRRIKPNKAPGPKDISARVFKEVAENVAPFLKLIFEKVISKGNS</sequence>
<accession>A0A8K0JTP6</accession>
<dbReference type="AlphaFoldDB" id="A0A8K0JTP6"/>
<comment type="caution">
    <text evidence="2">The sequence shown here is derived from an EMBL/GenBank/DDBJ whole genome shotgun (WGS) entry which is preliminary data.</text>
</comment>
<evidence type="ECO:0000256" key="1">
    <source>
        <dbReference type="SAM" id="Phobius"/>
    </source>
</evidence>
<dbReference type="OrthoDB" id="5353557at2759"/>
<reference evidence="2" key="2">
    <citation type="submission" date="2017-10" db="EMBL/GenBank/DDBJ databases">
        <title>Ladona fulva Genome sequencing and assembly.</title>
        <authorList>
            <person name="Murali S."/>
            <person name="Richards S."/>
            <person name="Bandaranaike D."/>
            <person name="Bellair M."/>
            <person name="Blankenburg K."/>
            <person name="Chao H."/>
            <person name="Dinh H."/>
            <person name="Doddapaneni H."/>
            <person name="Dugan-Rocha S."/>
            <person name="Elkadiri S."/>
            <person name="Gnanaolivu R."/>
            <person name="Hernandez B."/>
            <person name="Skinner E."/>
            <person name="Javaid M."/>
            <person name="Lee S."/>
            <person name="Li M."/>
            <person name="Ming W."/>
            <person name="Munidasa M."/>
            <person name="Muniz J."/>
            <person name="Nguyen L."/>
            <person name="Hughes D."/>
            <person name="Osuji N."/>
            <person name="Pu L.-L."/>
            <person name="Puazo M."/>
            <person name="Qu C."/>
            <person name="Quiroz J."/>
            <person name="Raj R."/>
            <person name="Weissenberger G."/>
            <person name="Xin Y."/>
            <person name="Zou X."/>
            <person name="Han Y."/>
            <person name="Worley K."/>
            <person name="Muzny D."/>
            <person name="Gibbs R."/>
        </authorList>
    </citation>
    <scope>NUCLEOTIDE SEQUENCE</scope>
    <source>
        <strain evidence="2">Sampled in the wild</strain>
    </source>
</reference>
<organism evidence="2 3">
    <name type="scientific">Ladona fulva</name>
    <name type="common">Scarce chaser dragonfly</name>
    <name type="synonym">Libellula fulva</name>
    <dbReference type="NCBI Taxonomy" id="123851"/>
    <lineage>
        <taxon>Eukaryota</taxon>
        <taxon>Metazoa</taxon>
        <taxon>Ecdysozoa</taxon>
        <taxon>Arthropoda</taxon>
        <taxon>Hexapoda</taxon>
        <taxon>Insecta</taxon>
        <taxon>Pterygota</taxon>
        <taxon>Palaeoptera</taxon>
        <taxon>Odonata</taxon>
        <taxon>Epiprocta</taxon>
        <taxon>Anisoptera</taxon>
        <taxon>Libelluloidea</taxon>
        <taxon>Libellulidae</taxon>
        <taxon>Ladona</taxon>
    </lineage>
</organism>
<feature type="transmembrane region" description="Helical" evidence="1">
    <location>
        <begin position="107"/>
        <end position="125"/>
    </location>
</feature>
<feature type="transmembrane region" description="Helical" evidence="1">
    <location>
        <begin position="54"/>
        <end position="73"/>
    </location>
</feature>
<dbReference type="EMBL" id="KZ308122">
    <property type="protein sequence ID" value="KAG8222059.1"/>
    <property type="molecule type" value="Genomic_DNA"/>
</dbReference>
<evidence type="ECO:0000313" key="3">
    <source>
        <dbReference type="Proteomes" id="UP000792457"/>
    </source>
</evidence>
<dbReference type="Proteomes" id="UP000792457">
    <property type="component" value="Unassembled WGS sequence"/>
</dbReference>
<evidence type="ECO:0000313" key="2">
    <source>
        <dbReference type="EMBL" id="KAG8222059.1"/>
    </source>
</evidence>
<keyword evidence="3" id="KW-1185">Reference proteome</keyword>
<keyword evidence="1" id="KW-1133">Transmembrane helix</keyword>
<reference evidence="2" key="1">
    <citation type="submission" date="2013-04" db="EMBL/GenBank/DDBJ databases">
        <authorList>
            <person name="Qu J."/>
            <person name="Murali S.C."/>
            <person name="Bandaranaike D."/>
            <person name="Bellair M."/>
            <person name="Blankenburg K."/>
            <person name="Chao H."/>
            <person name="Dinh H."/>
            <person name="Doddapaneni H."/>
            <person name="Downs B."/>
            <person name="Dugan-Rocha S."/>
            <person name="Elkadiri S."/>
            <person name="Gnanaolivu R.D."/>
            <person name="Hernandez B."/>
            <person name="Javaid M."/>
            <person name="Jayaseelan J.C."/>
            <person name="Lee S."/>
            <person name="Li M."/>
            <person name="Ming W."/>
            <person name="Munidasa M."/>
            <person name="Muniz J."/>
            <person name="Nguyen L."/>
            <person name="Ongeri F."/>
            <person name="Osuji N."/>
            <person name="Pu L.-L."/>
            <person name="Puazo M."/>
            <person name="Qu C."/>
            <person name="Quiroz J."/>
            <person name="Raj R."/>
            <person name="Weissenberger G."/>
            <person name="Xin Y."/>
            <person name="Zou X."/>
            <person name="Han Y."/>
            <person name="Richards S."/>
            <person name="Worley K."/>
            <person name="Muzny D."/>
            <person name="Gibbs R."/>
        </authorList>
    </citation>
    <scope>NUCLEOTIDE SEQUENCE</scope>
    <source>
        <strain evidence="2">Sampled in the wild</strain>
    </source>
</reference>